<sequence>DGATKIICAIIQPPVLRQWETTPARIKQFERDLKRAVKASALPEAKLATGPHCRFCPAKPTCPLMTGAVDRALKLNLDAVDNDMLGAYAANAVLLQGWIDSINELVETKLKAGAKVPGWKLVAKRGKREWVDEQKAVTALRELGCEPWEKPKLISPAQAEKKIKNLPEGLAVSVSSGDTVAPESDPRPAVLLIGQQLTAALSKLV</sequence>
<dbReference type="InterPro" id="IPR021229">
    <property type="entry name" value="DUF2800"/>
</dbReference>
<feature type="non-terminal residue" evidence="1">
    <location>
        <position position="1"/>
    </location>
</feature>
<proteinExistence type="predicted"/>
<evidence type="ECO:0008006" key="2">
    <source>
        <dbReference type="Google" id="ProtNLM"/>
    </source>
</evidence>
<gene>
    <name evidence="1" type="ORF">UFOVP1101_57</name>
</gene>
<reference evidence="1" key="1">
    <citation type="submission" date="2020-05" db="EMBL/GenBank/DDBJ databases">
        <authorList>
            <person name="Chiriac C."/>
            <person name="Salcher M."/>
            <person name="Ghai R."/>
            <person name="Kavagutti S V."/>
        </authorList>
    </citation>
    <scope>NUCLEOTIDE SEQUENCE</scope>
</reference>
<dbReference type="Pfam" id="PF10926">
    <property type="entry name" value="DUF2800"/>
    <property type="match status" value="1"/>
</dbReference>
<organism evidence="1">
    <name type="scientific">uncultured Caudovirales phage</name>
    <dbReference type="NCBI Taxonomy" id="2100421"/>
    <lineage>
        <taxon>Viruses</taxon>
        <taxon>Duplodnaviria</taxon>
        <taxon>Heunggongvirae</taxon>
        <taxon>Uroviricota</taxon>
        <taxon>Caudoviricetes</taxon>
        <taxon>Peduoviridae</taxon>
        <taxon>Maltschvirus</taxon>
        <taxon>Maltschvirus maltsch</taxon>
    </lineage>
</organism>
<evidence type="ECO:0000313" key="1">
    <source>
        <dbReference type="EMBL" id="CAB4184318.1"/>
    </source>
</evidence>
<protein>
    <recommendedName>
        <fullName evidence="2">DUF2800 domain-containing protein</fullName>
    </recommendedName>
</protein>
<accession>A0A6J5QTT2</accession>
<dbReference type="EMBL" id="LR797059">
    <property type="protein sequence ID" value="CAB4184318.1"/>
    <property type="molecule type" value="Genomic_DNA"/>
</dbReference>
<name>A0A6J5QTT2_9CAUD</name>